<gene>
    <name evidence="15" type="ORF">CHARACLAT_001288</name>
</gene>
<evidence type="ECO:0000313" key="16">
    <source>
        <dbReference type="Proteomes" id="UP001352852"/>
    </source>
</evidence>
<keyword evidence="8" id="KW-1015">Disulfide bond</keyword>
<evidence type="ECO:0000256" key="9">
    <source>
        <dbReference type="ARBA" id="ARBA00023180"/>
    </source>
</evidence>
<proteinExistence type="inferred from homology"/>
<dbReference type="Pfam" id="PF00151">
    <property type="entry name" value="Lipase"/>
    <property type="match status" value="1"/>
</dbReference>
<evidence type="ECO:0000256" key="2">
    <source>
        <dbReference type="ARBA" id="ARBA00010701"/>
    </source>
</evidence>
<feature type="region of interest" description="Disordered" evidence="13">
    <location>
        <begin position="50"/>
        <end position="69"/>
    </location>
</feature>
<comment type="subcellular location">
    <subcellularLocation>
        <location evidence="1">Secreted</location>
    </subcellularLocation>
</comment>
<dbReference type="InterPro" id="IPR033906">
    <property type="entry name" value="Lipase_N"/>
</dbReference>
<keyword evidence="16" id="KW-1185">Reference proteome</keyword>
<organism evidence="15 16">
    <name type="scientific">Characodon lateralis</name>
    <dbReference type="NCBI Taxonomy" id="208331"/>
    <lineage>
        <taxon>Eukaryota</taxon>
        <taxon>Metazoa</taxon>
        <taxon>Chordata</taxon>
        <taxon>Craniata</taxon>
        <taxon>Vertebrata</taxon>
        <taxon>Euteleostomi</taxon>
        <taxon>Actinopterygii</taxon>
        <taxon>Neopterygii</taxon>
        <taxon>Teleostei</taxon>
        <taxon>Neoteleostei</taxon>
        <taxon>Acanthomorphata</taxon>
        <taxon>Ovalentaria</taxon>
        <taxon>Atherinomorphae</taxon>
        <taxon>Cyprinodontiformes</taxon>
        <taxon>Goodeidae</taxon>
        <taxon>Characodon</taxon>
    </lineage>
</organism>
<comment type="similarity">
    <text evidence="2 12">Belongs to the AB hydrolase superfamily. Lipase family.</text>
</comment>
<evidence type="ECO:0000256" key="6">
    <source>
        <dbReference type="ARBA" id="ARBA00022963"/>
    </source>
</evidence>
<keyword evidence="7" id="KW-0443">Lipid metabolism</keyword>
<keyword evidence="9" id="KW-0325">Glycoprotein</keyword>
<keyword evidence="5" id="KW-0378">Hydrolase</keyword>
<dbReference type="PANTHER" id="PTHR11610">
    <property type="entry name" value="LIPASE"/>
    <property type="match status" value="1"/>
</dbReference>
<dbReference type="Proteomes" id="UP001352852">
    <property type="component" value="Unassembled WGS sequence"/>
</dbReference>
<evidence type="ECO:0000256" key="12">
    <source>
        <dbReference type="RuleBase" id="RU004262"/>
    </source>
</evidence>
<evidence type="ECO:0000256" key="10">
    <source>
        <dbReference type="ARBA" id="ARBA00048637"/>
    </source>
</evidence>
<protein>
    <recommendedName>
        <fullName evidence="14">Lipase domain-containing protein</fullName>
    </recommendedName>
</protein>
<evidence type="ECO:0000256" key="4">
    <source>
        <dbReference type="ARBA" id="ARBA00022729"/>
    </source>
</evidence>
<dbReference type="EMBL" id="JAHUTJ010041033">
    <property type="protein sequence ID" value="MED6279483.1"/>
    <property type="molecule type" value="Genomic_DNA"/>
</dbReference>
<evidence type="ECO:0000256" key="5">
    <source>
        <dbReference type="ARBA" id="ARBA00022801"/>
    </source>
</evidence>
<evidence type="ECO:0000259" key="14">
    <source>
        <dbReference type="Pfam" id="PF00151"/>
    </source>
</evidence>
<dbReference type="InterPro" id="IPR000734">
    <property type="entry name" value="TAG_lipase"/>
</dbReference>
<keyword evidence="6" id="KW-0442">Lipid degradation</keyword>
<comment type="function">
    <text evidence="11">Hydrolyzes specifically phosphatidic acid (PA) to produce 2-acyl lysophosphatidic acid (LPA; a potent bioactive lipid mediator) and fatty acid. Does not hydrolyze other phospholipids, like phosphatidylserine (PS), phosphatidylcholine (PC) and phosphatidylethanolamine (PE) or triacylglycerol (TG).</text>
</comment>
<sequence length="617" mass="68156">MVGSRGEQQETLTQVAEKAGAVAEGRCGPLGVLGIGVPLVRSTSAEVGKAGLPGHQVGSSVRPPSAAGPRDPLHSLAVCPRGPFVAGYFYQEGLLELDPIAYRPVRAVSLQGGSIVLPSLHSLPGVNASQICEDPNRATLWTFDTAGHRIHHTTAKVHLLQLNMFLWQYLAPFLLITVQLCKAFPIQRCEKFTDLGLHHAIVGTSTRVRLLLYTRHNDSCGTLLSHTNLIEHPQFNLSKPTTFIVHGFRPSGSPPAWLEDITKWLLARADINVVIVDWNKGAANLNYLKAVENTYKVAENITAFIKMMQDHGASPSLIHMIGVSLGAHISGFVGANLNSTIGRITALDPAGPIFTDKPPKDRLDPTDAQFVDALHTDIDALGFREPLGHVDFYANGGADQPGCPKTLFSGGSYFKCDHQRSVMLFMDTINDTSPSQAFPCSTYADFLDGRCMSCDRFGDAGCPVFGYDVIRWKDVLIQQNQTKYYFNTNSESPFSMTNYRVDVMIWNQNMLWGYMDIKLHNGTNEAVATIDHKATKFSKNAETTLLAMFNREIQSVKMVSLKYYAGAACHSKSKLRILRIRITPLDRKERPLCRYDVILENKQEVKVRPIPCEETQS</sequence>
<comment type="catalytic activity">
    <reaction evidence="10">
        <text>1-hexadecanoyl-2-(9Z-octadecenoyl)-sn-glycero-3-phosphate + H2O = 2-(9Z-octadecenoyl)-sn-glycero-3-phosphate + hexadecanoate + H(+)</text>
        <dbReference type="Rhea" id="RHEA:40943"/>
        <dbReference type="ChEBI" id="CHEBI:7896"/>
        <dbReference type="ChEBI" id="CHEBI:15377"/>
        <dbReference type="ChEBI" id="CHEBI:15378"/>
        <dbReference type="ChEBI" id="CHEBI:64839"/>
        <dbReference type="ChEBI" id="CHEBI:77593"/>
    </reaction>
    <physiologicalReaction direction="left-to-right" evidence="10">
        <dbReference type="Rhea" id="RHEA:40944"/>
    </physiologicalReaction>
</comment>
<evidence type="ECO:0000256" key="3">
    <source>
        <dbReference type="ARBA" id="ARBA00022525"/>
    </source>
</evidence>
<accession>A0ABU7DWQ0</accession>
<evidence type="ECO:0000256" key="1">
    <source>
        <dbReference type="ARBA" id="ARBA00004613"/>
    </source>
</evidence>
<feature type="domain" description="Lipase" evidence="14">
    <location>
        <begin position="204"/>
        <end position="494"/>
    </location>
</feature>
<dbReference type="PANTHER" id="PTHR11610:SF12">
    <property type="entry name" value="LIPASE MEMBER H"/>
    <property type="match status" value="1"/>
</dbReference>
<dbReference type="PRINTS" id="PR00821">
    <property type="entry name" value="TAGLIPASE"/>
</dbReference>
<name>A0ABU7DWQ0_9TELE</name>
<dbReference type="CDD" id="cd00707">
    <property type="entry name" value="Pancreat_lipase_like"/>
    <property type="match status" value="1"/>
</dbReference>
<evidence type="ECO:0000313" key="15">
    <source>
        <dbReference type="EMBL" id="MED6279483.1"/>
    </source>
</evidence>
<reference evidence="15 16" key="1">
    <citation type="submission" date="2021-06" db="EMBL/GenBank/DDBJ databases">
        <authorList>
            <person name="Palmer J.M."/>
        </authorList>
    </citation>
    <scope>NUCLEOTIDE SEQUENCE [LARGE SCALE GENOMIC DNA]</scope>
    <source>
        <strain evidence="15 16">CL_MEX2019</strain>
        <tissue evidence="15">Muscle</tissue>
    </source>
</reference>
<dbReference type="InterPro" id="IPR029058">
    <property type="entry name" value="AB_hydrolase_fold"/>
</dbReference>
<comment type="caution">
    <text evidence="15">The sequence shown here is derived from an EMBL/GenBank/DDBJ whole genome shotgun (WGS) entry which is preliminary data.</text>
</comment>
<dbReference type="SUPFAM" id="SSF53474">
    <property type="entry name" value="alpha/beta-Hydrolases"/>
    <property type="match status" value="1"/>
</dbReference>
<keyword evidence="3" id="KW-0964">Secreted</keyword>
<evidence type="ECO:0000256" key="13">
    <source>
        <dbReference type="SAM" id="MobiDB-lite"/>
    </source>
</evidence>
<evidence type="ECO:0000256" key="8">
    <source>
        <dbReference type="ARBA" id="ARBA00023157"/>
    </source>
</evidence>
<dbReference type="InterPro" id="IPR013818">
    <property type="entry name" value="Lipase"/>
</dbReference>
<dbReference type="Gene3D" id="3.40.50.1820">
    <property type="entry name" value="alpha/beta hydrolase"/>
    <property type="match status" value="1"/>
</dbReference>
<evidence type="ECO:0000256" key="11">
    <source>
        <dbReference type="ARBA" id="ARBA00049600"/>
    </source>
</evidence>
<keyword evidence="4" id="KW-0732">Signal</keyword>
<evidence type="ECO:0000256" key="7">
    <source>
        <dbReference type="ARBA" id="ARBA00023098"/>
    </source>
</evidence>